<evidence type="ECO:0000256" key="1">
    <source>
        <dbReference type="SAM" id="MobiDB-lite"/>
    </source>
</evidence>
<evidence type="ECO:0000313" key="2">
    <source>
        <dbReference type="EMBL" id="KDP25580.1"/>
    </source>
</evidence>
<dbReference type="Proteomes" id="UP000027138">
    <property type="component" value="Unassembled WGS sequence"/>
</dbReference>
<feature type="region of interest" description="Disordered" evidence="1">
    <location>
        <begin position="80"/>
        <end position="108"/>
    </location>
</feature>
<organism evidence="2 3">
    <name type="scientific">Jatropha curcas</name>
    <name type="common">Barbados nut</name>
    <dbReference type="NCBI Taxonomy" id="180498"/>
    <lineage>
        <taxon>Eukaryota</taxon>
        <taxon>Viridiplantae</taxon>
        <taxon>Streptophyta</taxon>
        <taxon>Embryophyta</taxon>
        <taxon>Tracheophyta</taxon>
        <taxon>Spermatophyta</taxon>
        <taxon>Magnoliopsida</taxon>
        <taxon>eudicotyledons</taxon>
        <taxon>Gunneridae</taxon>
        <taxon>Pentapetalae</taxon>
        <taxon>rosids</taxon>
        <taxon>fabids</taxon>
        <taxon>Malpighiales</taxon>
        <taxon>Euphorbiaceae</taxon>
        <taxon>Crotonoideae</taxon>
        <taxon>Jatropheae</taxon>
        <taxon>Jatropha</taxon>
    </lineage>
</organism>
<sequence>MAFHSLLSAPRTRPLRQCKGHYTVGPGPLLFLTSNYSPNKFTRPHAQPTPPTNVVYTSINGKENWALILHLSMWIFPRDDLAPSPPNHPPPSDLAGTSLLSRQSVRQI</sequence>
<name>A0A067K006_JATCU</name>
<protein>
    <submittedName>
        <fullName evidence="2">Uncharacterized protein</fullName>
    </submittedName>
</protein>
<gene>
    <name evidence="2" type="ORF">JCGZ_20736</name>
</gene>
<accession>A0A067K006</accession>
<evidence type="ECO:0000313" key="3">
    <source>
        <dbReference type="Proteomes" id="UP000027138"/>
    </source>
</evidence>
<dbReference type="EMBL" id="KK914993">
    <property type="protein sequence ID" value="KDP25580.1"/>
    <property type="molecule type" value="Genomic_DNA"/>
</dbReference>
<proteinExistence type="predicted"/>
<reference evidence="2 3" key="1">
    <citation type="journal article" date="2014" name="PLoS ONE">
        <title>Global Analysis of Gene Expression Profiles in Physic Nut (Jatropha curcas L.) Seedlings Exposed to Salt Stress.</title>
        <authorList>
            <person name="Zhang L."/>
            <person name="Zhang C."/>
            <person name="Wu P."/>
            <person name="Chen Y."/>
            <person name="Li M."/>
            <person name="Jiang H."/>
            <person name="Wu G."/>
        </authorList>
    </citation>
    <scope>NUCLEOTIDE SEQUENCE [LARGE SCALE GENOMIC DNA]</scope>
    <source>
        <strain evidence="3">cv. GZQX0401</strain>
        <tissue evidence="2">Young leaves</tissue>
    </source>
</reference>
<feature type="compositionally biased region" description="Polar residues" evidence="1">
    <location>
        <begin position="98"/>
        <end position="108"/>
    </location>
</feature>
<keyword evidence="3" id="KW-1185">Reference proteome</keyword>
<dbReference type="AlphaFoldDB" id="A0A067K006"/>
<feature type="compositionally biased region" description="Pro residues" evidence="1">
    <location>
        <begin position="83"/>
        <end position="92"/>
    </location>
</feature>